<keyword evidence="5" id="KW-1185">Reference proteome</keyword>
<proteinExistence type="predicted"/>
<dbReference type="AlphaFoldDB" id="A0A1V8SCR4"/>
<dbReference type="InterPro" id="IPR036291">
    <property type="entry name" value="NAD(P)-bd_dom_sf"/>
</dbReference>
<evidence type="ECO:0000313" key="4">
    <source>
        <dbReference type="EMBL" id="OQN96968.1"/>
    </source>
</evidence>
<protein>
    <recommendedName>
        <fullName evidence="3">NmrA-like domain-containing protein</fullName>
    </recommendedName>
</protein>
<comment type="caution">
    <text evidence="4">The sequence shown here is derived from an EMBL/GenBank/DDBJ whole genome shotgun (WGS) entry which is preliminary data.</text>
</comment>
<dbReference type="PANTHER" id="PTHR47706:SF10">
    <property type="entry name" value="NMRA-LIKE DOMAIN-CONTAINING PROTEIN"/>
    <property type="match status" value="1"/>
</dbReference>
<dbReference type="SUPFAM" id="SSF51735">
    <property type="entry name" value="NAD(P)-binding Rossmann-fold domains"/>
    <property type="match status" value="1"/>
</dbReference>
<gene>
    <name evidence="4" type="ORF">B0A48_16942</name>
</gene>
<dbReference type="InterPro" id="IPR051609">
    <property type="entry name" value="NmrA/Isoflavone_reductase-like"/>
</dbReference>
<feature type="domain" description="NmrA-like" evidence="3">
    <location>
        <begin position="11"/>
        <end position="247"/>
    </location>
</feature>
<keyword evidence="1" id="KW-0521">NADP</keyword>
<dbReference type="Pfam" id="PF05368">
    <property type="entry name" value="NmrA"/>
    <property type="match status" value="1"/>
</dbReference>
<accession>A0A1V8SCR4</accession>
<dbReference type="OrthoDB" id="9984533at2759"/>
<dbReference type="EMBL" id="NAJO01000059">
    <property type="protein sequence ID" value="OQN96968.1"/>
    <property type="molecule type" value="Genomic_DNA"/>
</dbReference>
<name>A0A1V8SCR4_9PEZI</name>
<dbReference type="InParanoid" id="A0A1V8SCR4"/>
<sequence length="318" mass="34646">MAKENADLRSSKVVVLLGANRISSSIAHALAHGGYDVYIVAQTKESSSPTPHTTYHHSDLSPTSFRPLLESLNPDLLISTTSGGNFDLQTSIIDTAISAGVPRFIPAEFSHDTSNPEICERLPPHKERERVIDRLRSLASEGRIEWCGIATGVLLDYGLLSGDLGLELKWQSATIHGDGAQDFPASSVDWIGKAVVAAAEHWEVVRNQYIYLNGLVTSGDEVVSTLEKATGQTWEVGRVDVEDTLREAEQRIKRGFPDAGMFLVGRSVLYDPDVNAVGAFLRSEDKRKLGLEDESLGELVEGVVHQYRHHGKADCGCG</sequence>
<evidence type="ECO:0000256" key="2">
    <source>
        <dbReference type="ARBA" id="ARBA00023002"/>
    </source>
</evidence>
<reference evidence="5" key="1">
    <citation type="submission" date="2017-03" db="EMBL/GenBank/DDBJ databases">
        <title>Genomes of endolithic fungi from Antarctica.</title>
        <authorList>
            <person name="Coleine C."/>
            <person name="Masonjones S."/>
            <person name="Stajich J.E."/>
        </authorList>
    </citation>
    <scope>NUCLEOTIDE SEQUENCE [LARGE SCALE GENOMIC DNA]</scope>
    <source>
        <strain evidence="5">CCFEE 5527</strain>
    </source>
</reference>
<keyword evidence="2" id="KW-0560">Oxidoreductase</keyword>
<dbReference type="Gene3D" id="3.40.50.720">
    <property type="entry name" value="NAD(P)-binding Rossmann-like Domain"/>
    <property type="match status" value="1"/>
</dbReference>
<dbReference type="Gene3D" id="3.90.25.10">
    <property type="entry name" value="UDP-galactose 4-epimerase, domain 1"/>
    <property type="match status" value="1"/>
</dbReference>
<evidence type="ECO:0000259" key="3">
    <source>
        <dbReference type="Pfam" id="PF05368"/>
    </source>
</evidence>
<evidence type="ECO:0000313" key="5">
    <source>
        <dbReference type="Proteomes" id="UP000192596"/>
    </source>
</evidence>
<evidence type="ECO:0000256" key="1">
    <source>
        <dbReference type="ARBA" id="ARBA00022857"/>
    </source>
</evidence>
<dbReference type="PANTHER" id="PTHR47706">
    <property type="entry name" value="NMRA-LIKE FAMILY PROTEIN"/>
    <property type="match status" value="1"/>
</dbReference>
<dbReference type="Proteomes" id="UP000192596">
    <property type="component" value="Unassembled WGS sequence"/>
</dbReference>
<dbReference type="InterPro" id="IPR008030">
    <property type="entry name" value="NmrA-like"/>
</dbReference>
<dbReference type="GO" id="GO:0016491">
    <property type="term" value="F:oxidoreductase activity"/>
    <property type="evidence" value="ECO:0007669"/>
    <property type="project" value="UniProtKB-KW"/>
</dbReference>
<organism evidence="4 5">
    <name type="scientific">Cryoendolithus antarcticus</name>
    <dbReference type="NCBI Taxonomy" id="1507870"/>
    <lineage>
        <taxon>Eukaryota</taxon>
        <taxon>Fungi</taxon>
        <taxon>Dikarya</taxon>
        <taxon>Ascomycota</taxon>
        <taxon>Pezizomycotina</taxon>
        <taxon>Dothideomycetes</taxon>
        <taxon>Dothideomycetidae</taxon>
        <taxon>Cladosporiales</taxon>
        <taxon>Cladosporiaceae</taxon>
        <taxon>Cryoendolithus</taxon>
    </lineage>
</organism>